<feature type="transmembrane region" description="Helical" evidence="10">
    <location>
        <begin position="26"/>
        <end position="47"/>
    </location>
</feature>
<dbReference type="PANTHER" id="PTHR30625">
    <property type="entry name" value="PROTEIN TOLQ"/>
    <property type="match status" value="1"/>
</dbReference>
<dbReference type="InterPro" id="IPR050790">
    <property type="entry name" value="ExbB/TolQ_transport"/>
</dbReference>
<organism evidence="12">
    <name type="scientific">hydrothermal vent metagenome</name>
    <dbReference type="NCBI Taxonomy" id="652676"/>
    <lineage>
        <taxon>unclassified sequences</taxon>
        <taxon>metagenomes</taxon>
        <taxon>ecological metagenomes</taxon>
    </lineage>
</organism>
<evidence type="ECO:0000256" key="8">
    <source>
        <dbReference type="ARBA" id="ARBA00023136"/>
    </source>
</evidence>
<gene>
    <name evidence="12" type="ORF">MNBD_ALPHA06-189</name>
</gene>
<protein>
    <submittedName>
        <fullName evidence="12">Tol-Pal system protein TolQ</fullName>
    </submittedName>
</protein>
<evidence type="ECO:0000256" key="3">
    <source>
        <dbReference type="ARBA" id="ARBA00022475"/>
    </source>
</evidence>
<evidence type="ECO:0000256" key="2">
    <source>
        <dbReference type="ARBA" id="ARBA00010442"/>
    </source>
</evidence>
<comment type="subcellular location">
    <subcellularLocation>
        <location evidence="1">Cell membrane</location>
        <topology evidence="1">Multi-pass membrane protein</topology>
    </subcellularLocation>
</comment>
<keyword evidence="5" id="KW-0132">Cell division</keyword>
<evidence type="ECO:0000256" key="5">
    <source>
        <dbReference type="ARBA" id="ARBA00022618"/>
    </source>
</evidence>
<keyword evidence="3" id="KW-1003">Cell membrane</keyword>
<dbReference type="GO" id="GO:0043213">
    <property type="term" value="P:bacteriocin transport"/>
    <property type="evidence" value="ECO:0007669"/>
    <property type="project" value="InterPro"/>
</dbReference>
<dbReference type="InterPro" id="IPR014163">
    <property type="entry name" value="Tol-Pal_TolQ"/>
</dbReference>
<feature type="transmembrane region" description="Helical" evidence="10">
    <location>
        <begin position="138"/>
        <end position="161"/>
    </location>
</feature>
<evidence type="ECO:0000256" key="4">
    <source>
        <dbReference type="ARBA" id="ARBA00022519"/>
    </source>
</evidence>
<dbReference type="PANTHER" id="PTHR30625:SF3">
    <property type="entry name" value="TOL-PAL SYSTEM PROTEIN TOLQ"/>
    <property type="match status" value="1"/>
</dbReference>
<keyword evidence="6 10" id="KW-0812">Transmembrane</keyword>
<feature type="domain" description="MotA/TolQ/ExbB proton channel" evidence="11">
    <location>
        <begin position="87"/>
        <end position="218"/>
    </location>
</feature>
<keyword evidence="7 10" id="KW-1133">Transmembrane helix</keyword>
<evidence type="ECO:0000256" key="7">
    <source>
        <dbReference type="ARBA" id="ARBA00022989"/>
    </source>
</evidence>
<evidence type="ECO:0000256" key="6">
    <source>
        <dbReference type="ARBA" id="ARBA00022692"/>
    </source>
</evidence>
<dbReference type="GO" id="GO:0017038">
    <property type="term" value="P:protein import"/>
    <property type="evidence" value="ECO:0007669"/>
    <property type="project" value="TreeGrafter"/>
</dbReference>
<keyword evidence="8 10" id="KW-0472">Membrane</keyword>
<dbReference type="InterPro" id="IPR002898">
    <property type="entry name" value="MotA_ExbB_proton_chnl"/>
</dbReference>
<evidence type="ECO:0000259" key="11">
    <source>
        <dbReference type="Pfam" id="PF01618"/>
    </source>
</evidence>
<evidence type="ECO:0000256" key="1">
    <source>
        <dbReference type="ARBA" id="ARBA00004651"/>
    </source>
</evidence>
<keyword evidence="9" id="KW-0131">Cell cycle</keyword>
<evidence type="ECO:0000256" key="9">
    <source>
        <dbReference type="ARBA" id="ARBA00023306"/>
    </source>
</evidence>
<reference evidence="12" key="1">
    <citation type="submission" date="2018-06" db="EMBL/GenBank/DDBJ databases">
        <authorList>
            <person name="Zhirakovskaya E."/>
        </authorList>
    </citation>
    <scope>NUCLEOTIDE SEQUENCE</scope>
</reference>
<evidence type="ECO:0000313" key="12">
    <source>
        <dbReference type="EMBL" id="VAV87474.1"/>
    </source>
</evidence>
<sequence>MDVSLIGQGIAETDFSFLALFLRADIVVKFIMGILVFSSFWSWMIIVDRQLSFMGLRSKASKFEKVFWAGRSLDEMYEKITTKPDDPMARVFVSAMREWKEGRSGSGSDMQIITLKERLDRVMALRVSRELSKAERGLGVLASIGSSATFIGLLGTVWGIMNAFRSIAASHDANIAVVAPGIAEALFATALGLMAAIPAVIFYNKFASDTERYATRLEGFADELSAIFSRRIAGGK</sequence>
<comment type="similarity">
    <text evidence="2">Belongs to the ExbB/TolQ family.</text>
</comment>
<feature type="transmembrane region" description="Helical" evidence="10">
    <location>
        <begin position="181"/>
        <end position="203"/>
    </location>
</feature>
<evidence type="ECO:0000256" key="10">
    <source>
        <dbReference type="SAM" id="Phobius"/>
    </source>
</evidence>
<dbReference type="GO" id="GO:0051301">
    <property type="term" value="P:cell division"/>
    <property type="evidence" value="ECO:0007669"/>
    <property type="project" value="UniProtKB-KW"/>
</dbReference>
<keyword evidence="4" id="KW-0997">Cell inner membrane</keyword>
<dbReference type="AlphaFoldDB" id="A0A3B0R1W0"/>
<dbReference type="EMBL" id="UOEE01000038">
    <property type="protein sequence ID" value="VAV87474.1"/>
    <property type="molecule type" value="Genomic_DNA"/>
</dbReference>
<dbReference type="GO" id="GO:0005886">
    <property type="term" value="C:plasma membrane"/>
    <property type="evidence" value="ECO:0007669"/>
    <property type="project" value="UniProtKB-SubCell"/>
</dbReference>
<proteinExistence type="inferred from homology"/>
<dbReference type="Pfam" id="PF01618">
    <property type="entry name" value="MotA_ExbB"/>
    <property type="match status" value="1"/>
</dbReference>
<accession>A0A3B0R1W0</accession>
<name>A0A3B0R1W0_9ZZZZ</name>
<dbReference type="NCBIfam" id="TIGR02796">
    <property type="entry name" value="tolQ"/>
    <property type="match status" value="1"/>
</dbReference>